<dbReference type="PANTHER" id="PTHR42877:SF7">
    <property type="entry name" value="FLAVIN-BINDING MONOOXYGENASE-RELATED"/>
    <property type="match status" value="1"/>
</dbReference>
<dbReference type="InterPro" id="IPR051209">
    <property type="entry name" value="FAD-bind_Monooxygenase_sf"/>
</dbReference>
<evidence type="ECO:0000256" key="1">
    <source>
        <dbReference type="ARBA" id="ARBA00010139"/>
    </source>
</evidence>
<dbReference type="Proteomes" id="UP001497453">
    <property type="component" value="Chromosome 1"/>
</dbReference>
<proteinExistence type="inferred from homology"/>
<reference evidence="3" key="1">
    <citation type="submission" date="2024-04" db="EMBL/GenBank/DDBJ databases">
        <authorList>
            <person name="Shaw F."/>
            <person name="Minotto A."/>
        </authorList>
    </citation>
    <scope>NUCLEOTIDE SEQUENCE [LARGE SCALE GENOMIC DNA]</scope>
</reference>
<keyword evidence="3" id="KW-1185">Reference proteome</keyword>
<dbReference type="InterPro" id="IPR036188">
    <property type="entry name" value="FAD/NAD-bd_sf"/>
</dbReference>
<protein>
    <recommendedName>
        <fullName evidence="4">Flavin-binding monooxygenase</fullName>
    </recommendedName>
</protein>
<dbReference type="EMBL" id="OZ037944">
    <property type="protein sequence ID" value="CAL1693778.1"/>
    <property type="molecule type" value="Genomic_DNA"/>
</dbReference>
<gene>
    <name evidence="2" type="ORF">GFSPODELE1_LOCUS2</name>
</gene>
<evidence type="ECO:0000313" key="3">
    <source>
        <dbReference type="Proteomes" id="UP001497453"/>
    </source>
</evidence>
<dbReference type="Gene3D" id="3.50.50.60">
    <property type="entry name" value="FAD/NAD(P)-binding domain"/>
    <property type="match status" value="2"/>
</dbReference>
<dbReference type="PANTHER" id="PTHR42877">
    <property type="entry name" value="L-ORNITHINE N(5)-MONOOXYGENASE-RELATED"/>
    <property type="match status" value="1"/>
</dbReference>
<evidence type="ECO:0008006" key="4">
    <source>
        <dbReference type="Google" id="ProtNLM"/>
    </source>
</evidence>
<accession>A0ABP1CGG7</accession>
<dbReference type="Pfam" id="PF13450">
    <property type="entry name" value="NAD_binding_8"/>
    <property type="match status" value="1"/>
</dbReference>
<name>A0ABP1CGG7_9APHY</name>
<sequence length="621" mass="70028">MDDIGLPHVPSVTSAIPNRIHLADGTSVNSTEASQVEGDHPTDWNAHAAFKLGSFSIDEYGPLKVVVIGAGFSGITAGIRFRQHIQNLDLTIYEKNAGVGGTWYSNRYPGLACDIPSHCYQLTFEPKTDWSAFYAPGPEILAYMQGVAEKYKLMPYIKLEHELIQARFDEPSGKWHLRIRHPTGAYGEYEEIEDTADLLFCGTGSLSRWTWPDIEGLHTFKGRLFHSAQWDQQDGDSWQESVKGWRDKTVAVIGVGSSGIQLVPALQPRVAKLFNYVRGKTWLSPPFASEKLAALVKDSASSNYIFTEEDKKAFGDPKVYRAFRHDLEDNLNSTHSATLRGSEMQNAARVAFKENMIKRLAKKPWIADHLIPDFGVACRRLTPGPGYLEALCEDNVDFVPTHIKRITEDGIELVDGTQHKIDILVCATGYDTTYQSPFPMVGRNGTNLNDKWSPHPITYLSVCVDEFPNWFFSLGPNAGVGSGSLLAVIEKQVEYAVEVTKKLQRERLKTIEVKAEAVQDYDEYIEHYFPTSVYSERCRSWYKMGKEEGRVAGLWPGSCLHSLRALRYPRWEDFNYGQVDKVKNRLYWLGDGSTLNEKSMSGDRAWYLNDEYLDIPPIPQA</sequence>
<organism evidence="2 3">
    <name type="scientific">Somion occarium</name>
    <dbReference type="NCBI Taxonomy" id="3059160"/>
    <lineage>
        <taxon>Eukaryota</taxon>
        <taxon>Fungi</taxon>
        <taxon>Dikarya</taxon>
        <taxon>Basidiomycota</taxon>
        <taxon>Agaricomycotina</taxon>
        <taxon>Agaricomycetes</taxon>
        <taxon>Polyporales</taxon>
        <taxon>Cerrenaceae</taxon>
        <taxon>Somion</taxon>
    </lineage>
</organism>
<dbReference type="SUPFAM" id="SSF51905">
    <property type="entry name" value="FAD/NAD(P)-binding domain"/>
    <property type="match status" value="1"/>
</dbReference>
<evidence type="ECO:0000313" key="2">
    <source>
        <dbReference type="EMBL" id="CAL1693778.1"/>
    </source>
</evidence>
<comment type="similarity">
    <text evidence="1">Belongs to the FAD-binding monooxygenase family.</text>
</comment>